<dbReference type="Pfam" id="PF16803">
    <property type="entry name" value="DRE2_N"/>
    <property type="match status" value="1"/>
</dbReference>
<comment type="domain">
    <text evidence="10">The C-terminal domain binds 2 Fe-S clusters but is otherwise mostly in an intrinsically disordered conformation.</text>
</comment>
<dbReference type="RefSeq" id="XP_033602264.1">
    <property type="nucleotide sequence ID" value="XM_033743686.1"/>
</dbReference>
<protein>
    <submittedName>
        <fullName evidence="14">DUF689-domain-containing protein</fullName>
    </submittedName>
</protein>
<feature type="short sequence motif" description="Cx2C motif 2" evidence="10">
    <location>
        <begin position="312"/>
        <end position="315"/>
    </location>
</feature>
<feature type="binding site" evidence="10">
    <location>
        <position position="315"/>
    </location>
    <ligand>
        <name>[4Fe-4S] cluster</name>
        <dbReference type="ChEBI" id="CHEBI:49883"/>
    </ligand>
</feature>
<sequence length="338" mass="36281">MAPFVTLDNTDDLDLTPPPSSKTSSSQSRTLLLAPPSISSHPETLNRIFADYNRNVTDLQMLDRLAMGLVSLPDSTYDVVLLLTDADGTRAESQKLLHRHLMEKIVATMKPGACLKSQDGSFGASNTAEHTEAILSGLVRQDNDGMVKPDTSSSASVPLRFGKKKTNGTPVTAISEAVPVTSNVKRKVDEVANPSGVGFVDFSDDLDLMIAGEDDDDLVDEDDLLTEADKARPVTQPPECRPKAGKRRRACKDCTCGMKEKLEAEDAAKRHAADTALGAMKLEADDLAEVDFTVQGKVGSCGNCALGDAFRCDGCPYIGLPAFKPGEEVRLLNNDIQL</sequence>
<dbReference type="EMBL" id="ML996569">
    <property type="protein sequence ID" value="KAF2759813.1"/>
    <property type="molecule type" value="Genomic_DNA"/>
</dbReference>
<keyword evidence="7 10" id="KW-0408">Iron</keyword>
<dbReference type="OrthoDB" id="311633at2759"/>
<feature type="binding site" evidence="10">
    <location>
        <position position="240"/>
    </location>
    <ligand>
        <name>[2Fe-2S] cluster</name>
        <dbReference type="ChEBI" id="CHEBI:190135"/>
    </ligand>
</feature>
<dbReference type="GO" id="GO:0046872">
    <property type="term" value="F:metal ion binding"/>
    <property type="evidence" value="ECO:0007669"/>
    <property type="project" value="UniProtKB-KW"/>
</dbReference>
<evidence type="ECO:0000256" key="5">
    <source>
        <dbReference type="ARBA" id="ARBA00022714"/>
    </source>
</evidence>
<dbReference type="Gene3D" id="3.40.50.11000">
    <property type="entry name" value="Fe-S cluster assembly protein Dre2, N-terminal domain"/>
    <property type="match status" value="1"/>
</dbReference>
<feature type="binding site" evidence="10">
    <location>
        <position position="254"/>
    </location>
    <ligand>
        <name>[2Fe-2S] cluster</name>
        <dbReference type="ChEBI" id="CHEBI:190135"/>
    </ligand>
</feature>
<keyword evidence="15" id="KW-1185">Reference proteome</keyword>
<comment type="caution">
    <text evidence="10">Lacks conserved residue(s) required for the propagation of feature annotation.</text>
</comment>
<dbReference type="GO" id="GO:0051537">
    <property type="term" value="F:2 iron, 2 sulfur cluster binding"/>
    <property type="evidence" value="ECO:0007669"/>
    <property type="project" value="UniProtKB-UniRule"/>
</dbReference>
<evidence type="ECO:0000256" key="11">
    <source>
        <dbReference type="SAM" id="MobiDB-lite"/>
    </source>
</evidence>
<comment type="cofactor">
    <cofactor evidence="10">
        <name>[2Fe-2S] cluster</name>
        <dbReference type="ChEBI" id="CHEBI:190135"/>
    </cofactor>
</comment>
<evidence type="ECO:0000259" key="13">
    <source>
        <dbReference type="Pfam" id="PF16803"/>
    </source>
</evidence>
<comment type="cofactor">
    <cofactor evidence="1 10">
        <name>[4Fe-4S] cluster</name>
        <dbReference type="ChEBI" id="CHEBI:49883"/>
    </cofactor>
</comment>
<dbReference type="InterPro" id="IPR007785">
    <property type="entry name" value="Anamorsin"/>
</dbReference>
<keyword evidence="5 10" id="KW-0001">2Fe-2S</keyword>
<dbReference type="Pfam" id="PF05093">
    <property type="entry name" value="CIAPIN1"/>
    <property type="match status" value="1"/>
</dbReference>
<evidence type="ECO:0000256" key="1">
    <source>
        <dbReference type="ARBA" id="ARBA00001966"/>
    </source>
</evidence>
<feature type="region of interest" description="Fe-S binding site A" evidence="10">
    <location>
        <begin position="240"/>
        <end position="256"/>
    </location>
</feature>
<feature type="domain" description="Anamorsin C-terminal" evidence="12">
    <location>
        <begin position="235"/>
        <end position="331"/>
    </location>
</feature>
<feature type="domain" description="Fe-S cluster assembly protein Dre2 N-terminal" evidence="13">
    <location>
        <begin position="28"/>
        <end position="160"/>
    </location>
</feature>
<keyword evidence="6 10" id="KW-0479">Metal-binding</keyword>
<feature type="region of interest" description="Disordered" evidence="11">
    <location>
        <begin position="139"/>
        <end position="163"/>
    </location>
</feature>
<evidence type="ECO:0000313" key="15">
    <source>
        <dbReference type="Proteomes" id="UP000799437"/>
    </source>
</evidence>
<dbReference type="GO" id="GO:0009055">
    <property type="term" value="F:electron transfer activity"/>
    <property type="evidence" value="ECO:0007669"/>
    <property type="project" value="UniProtKB-UniRule"/>
</dbReference>
<dbReference type="AlphaFoldDB" id="A0A6A6WAW4"/>
<dbReference type="GO" id="GO:0016226">
    <property type="term" value="P:iron-sulfur cluster assembly"/>
    <property type="evidence" value="ECO:0007669"/>
    <property type="project" value="UniProtKB-UniRule"/>
</dbReference>
<feature type="binding site" evidence="10">
    <location>
        <position position="251"/>
    </location>
    <ligand>
        <name>[2Fe-2S] cluster</name>
        <dbReference type="ChEBI" id="CHEBI:190135"/>
    </ligand>
</feature>
<dbReference type="GeneID" id="54484740"/>
<feature type="binding site" evidence="10">
    <location>
        <position position="301"/>
    </location>
    <ligand>
        <name>[4Fe-4S] cluster</name>
        <dbReference type="ChEBI" id="CHEBI:49883"/>
    </ligand>
</feature>
<evidence type="ECO:0000256" key="10">
    <source>
        <dbReference type="HAMAP-Rule" id="MF_03115"/>
    </source>
</evidence>
<comment type="subcellular location">
    <subcellularLocation>
        <location evidence="10">Cytoplasm</location>
    </subcellularLocation>
    <subcellularLocation>
        <location evidence="10">Mitochondrion intermembrane space</location>
    </subcellularLocation>
</comment>
<gene>
    <name evidence="14" type="ORF">EJ05DRAFT_474869</name>
</gene>
<accession>A0A6A6WAW4</accession>
<feature type="binding site" evidence="10">
    <location>
        <position position="256"/>
    </location>
    <ligand>
        <name>[2Fe-2S] cluster</name>
        <dbReference type="ChEBI" id="CHEBI:190135"/>
    </ligand>
</feature>
<evidence type="ECO:0000256" key="7">
    <source>
        <dbReference type="ARBA" id="ARBA00023004"/>
    </source>
</evidence>
<feature type="binding site" evidence="10">
    <location>
        <position position="312"/>
    </location>
    <ligand>
        <name>[4Fe-4S] cluster</name>
        <dbReference type="ChEBI" id="CHEBI:49883"/>
    </ligand>
</feature>
<keyword evidence="9 10" id="KW-0496">Mitochondrion</keyword>
<dbReference type="PANTHER" id="PTHR13273">
    <property type="entry name" value="ANAMORSIN"/>
    <property type="match status" value="1"/>
</dbReference>
<proteinExistence type="inferred from homology"/>
<evidence type="ECO:0000256" key="2">
    <source>
        <dbReference type="ARBA" id="ARBA00008169"/>
    </source>
</evidence>
<dbReference type="Proteomes" id="UP000799437">
    <property type="component" value="Unassembled WGS sequence"/>
</dbReference>
<dbReference type="InterPro" id="IPR046408">
    <property type="entry name" value="CIAPIN1"/>
</dbReference>
<keyword evidence="8 10" id="KW-0411">Iron-sulfur</keyword>
<comment type="similarity">
    <text evidence="2 10">Belongs to the anamorsin family.</text>
</comment>
<keyword evidence="3 10" id="KW-0004">4Fe-4S</keyword>
<feature type="short sequence motif" description="Cx2C motif 1" evidence="10">
    <location>
        <begin position="301"/>
        <end position="304"/>
    </location>
</feature>
<dbReference type="GO" id="GO:0005758">
    <property type="term" value="C:mitochondrial intermembrane space"/>
    <property type="evidence" value="ECO:0007669"/>
    <property type="project" value="UniProtKB-SubCell"/>
</dbReference>
<evidence type="ECO:0000256" key="9">
    <source>
        <dbReference type="ARBA" id="ARBA00023128"/>
    </source>
</evidence>
<keyword evidence="4 10" id="KW-0963">Cytoplasm</keyword>
<name>A0A6A6WAW4_9PEZI</name>
<feature type="compositionally biased region" description="Low complexity" evidence="11">
    <location>
        <begin position="21"/>
        <end position="33"/>
    </location>
</feature>
<feature type="region of interest" description="Fe-S binding site B" evidence="10">
    <location>
        <begin position="301"/>
        <end position="315"/>
    </location>
</feature>
<dbReference type="FunFam" id="3.40.50.11000:FF:000002">
    <property type="entry name" value="Fe-S cluster assembly protein DRE2"/>
    <property type="match status" value="1"/>
</dbReference>
<evidence type="ECO:0000256" key="3">
    <source>
        <dbReference type="ARBA" id="ARBA00022485"/>
    </source>
</evidence>
<organism evidence="14 15">
    <name type="scientific">Pseudovirgaria hyperparasitica</name>
    <dbReference type="NCBI Taxonomy" id="470096"/>
    <lineage>
        <taxon>Eukaryota</taxon>
        <taxon>Fungi</taxon>
        <taxon>Dikarya</taxon>
        <taxon>Ascomycota</taxon>
        <taxon>Pezizomycotina</taxon>
        <taxon>Dothideomycetes</taxon>
        <taxon>Dothideomycetes incertae sedis</taxon>
        <taxon>Acrospermales</taxon>
        <taxon>Acrospermaceae</taxon>
        <taxon>Pseudovirgaria</taxon>
    </lineage>
</organism>
<comment type="domain">
    <text evidence="10">The twin Cx2C motifs are involved in the recognition by the mitochondrial MIA40-ERV1 disulfide relay system. The formation of 2 disulfide bonds in the Cx2C motifs through dithiol/disulfide exchange reactions effectively traps the protein in the mitochondrial intermembrane space.</text>
</comment>
<dbReference type="InterPro" id="IPR031838">
    <property type="entry name" value="Dre2_N"/>
</dbReference>
<dbReference type="GO" id="GO:0051539">
    <property type="term" value="F:4 iron, 4 sulfur cluster binding"/>
    <property type="evidence" value="ECO:0007669"/>
    <property type="project" value="UniProtKB-KW"/>
</dbReference>
<evidence type="ECO:0000256" key="6">
    <source>
        <dbReference type="ARBA" id="ARBA00022723"/>
    </source>
</evidence>
<feature type="binding site" evidence="10">
    <location>
        <position position="304"/>
    </location>
    <ligand>
        <name>[4Fe-4S] cluster</name>
        <dbReference type="ChEBI" id="CHEBI:49883"/>
    </ligand>
</feature>
<feature type="region of interest" description="Disordered" evidence="11">
    <location>
        <begin position="1"/>
        <end position="38"/>
    </location>
</feature>
<dbReference type="HAMAP" id="MF_03115">
    <property type="entry name" value="Anamorsin"/>
    <property type="match status" value="1"/>
</dbReference>
<evidence type="ECO:0000259" key="12">
    <source>
        <dbReference type="Pfam" id="PF05093"/>
    </source>
</evidence>
<reference evidence="14" key="1">
    <citation type="journal article" date="2020" name="Stud. Mycol.">
        <title>101 Dothideomycetes genomes: a test case for predicting lifestyles and emergence of pathogens.</title>
        <authorList>
            <person name="Haridas S."/>
            <person name="Albert R."/>
            <person name="Binder M."/>
            <person name="Bloem J."/>
            <person name="Labutti K."/>
            <person name="Salamov A."/>
            <person name="Andreopoulos B."/>
            <person name="Baker S."/>
            <person name="Barry K."/>
            <person name="Bills G."/>
            <person name="Bluhm B."/>
            <person name="Cannon C."/>
            <person name="Castanera R."/>
            <person name="Culley D."/>
            <person name="Daum C."/>
            <person name="Ezra D."/>
            <person name="Gonzalez J."/>
            <person name="Henrissat B."/>
            <person name="Kuo A."/>
            <person name="Liang C."/>
            <person name="Lipzen A."/>
            <person name="Lutzoni F."/>
            <person name="Magnuson J."/>
            <person name="Mondo S."/>
            <person name="Nolan M."/>
            <person name="Ohm R."/>
            <person name="Pangilinan J."/>
            <person name="Park H.-J."/>
            <person name="Ramirez L."/>
            <person name="Alfaro M."/>
            <person name="Sun H."/>
            <person name="Tritt A."/>
            <person name="Yoshinaga Y."/>
            <person name="Zwiers L.-H."/>
            <person name="Turgeon B."/>
            <person name="Goodwin S."/>
            <person name="Spatafora J."/>
            <person name="Crous P."/>
            <person name="Grigoriev I."/>
        </authorList>
    </citation>
    <scope>NUCLEOTIDE SEQUENCE</scope>
    <source>
        <strain evidence="14">CBS 121739</strain>
    </source>
</reference>
<evidence type="ECO:0000256" key="8">
    <source>
        <dbReference type="ARBA" id="ARBA00023014"/>
    </source>
</evidence>
<comment type="domain">
    <text evidence="10">The N-terminal domain has structural similarity with S-adenosyl-L-methionine-dependent methyltransferases, but does not bind S-adenosyl-L-methionine. It is required for correct assembly of the 2 Fe-S clusters.</text>
</comment>
<evidence type="ECO:0000313" key="14">
    <source>
        <dbReference type="EMBL" id="KAF2759813.1"/>
    </source>
</evidence>
<dbReference type="PANTHER" id="PTHR13273:SF14">
    <property type="entry name" value="ANAMORSIN"/>
    <property type="match status" value="1"/>
</dbReference>
<evidence type="ECO:0000256" key="4">
    <source>
        <dbReference type="ARBA" id="ARBA00022490"/>
    </source>
</evidence>